<dbReference type="PANTHER" id="PTHR12289">
    <property type="entry name" value="METAXIN RELATED"/>
    <property type="match status" value="1"/>
</dbReference>
<dbReference type="InterPro" id="IPR012336">
    <property type="entry name" value="Thioredoxin-like_fold"/>
</dbReference>
<dbReference type="Proteomes" id="UP001186944">
    <property type="component" value="Unassembled WGS sequence"/>
</dbReference>
<dbReference type="Pfam" id="PF17172">
    <property type="entry name" value="GST_N_4"/>
    <property type="match status" value="1"/>
</dbReference>
<evidence type="ECO:0000259" key="4">
    <source>
        <dbReference type="Pfam" id="PF17172"/>
    </source>
</evidence>
<evidence type="ECO:0000256" key="2">
    <source>
        <dbReference type="SAM" id="Phobius"/>
    </source>
</evidence>
<keyword evidence="6" id="KW-1185">Reference proteome</keyword>
<dbReference type="InterPro" id="IPR033468">
    <property type="entry name" value="Metaxin_GST"/>
</dbReference>
<dbReference type="SUPFAM" id="SSF47616">
    <property type="entry name" value="GST C-terminal domain-like"/>
    <property type="match status" value="1"/>
</dbReference>
<dbReference type="InterPro" id="IPR036249">
    <property type="entry name" value="Thioredoxin-like_sf"/>
</dbReference>
<evidence type="ECO:0000313" key="6">
    <source>
        <dbReference type="Proteomes" id="UP001186944"/>
    </source>
</evidence>
<feature type="transmembrane region" description="Helical" evidence="2">
    <location>
        <begin position="17"/>
        <end position="35"/>
    </location>
</feature>
<dbReference type="InterPro" id="IPR036282">
    <property type="entry name" value="Glutathione-S-Trfase_C_sf"/>
</dbReference>
<dbReference type="SFLD" id="SFLDG01180">
    <property type="entry name" value="SUF1"/>
    <property type="match status" value="1"/>
</dbReference>
<keyword evidence="2" id="KW-0812">Transmembrane</keyword>
<dbReference type="InterPro" id="IPR026928">
    <property type="entry name" value="FAX/IsoI-like"/>
</dbReference>
<dbReference type="AlphaFoldDB" id="A0AA88XNQ1"/>
<dbReference type="SFLD" id="SFLDS00019">
    <property type="entry name" value="Glutathione_Transferase_(cytos"/>
    <property type="match status" value="1"/>
</dbReference>
<organism evidence="5 6">
    <name type="scientific">Pinctada imbricata</name>
    <name type="common">Atlantic pearl-oyster</name>
    <name type="synonym">Pinctada martensii</name>
    <dbReference type="NCBI Taxonomy" id="66713"/>
    <lineage>
        <taxon>Eukaryota</taxon>
        <taxon>Metazoa</taxon>
        <taxon>Spiralia</taxon>
        <taxon>Lophotrochozoa</taxon>
        <taxon>Mollusca</taxon>
        <taxon>Bivalvia</taxon>
        <taxon>Autobranchia</taxon>
        <taxon>Pteriomorphia</taxon>
        <taxon>Pterioida</taxon>
        <taxon>Pterioidea</taxon>
        <taxon>Pteriidae</taxon>
        <taxon>Pinctada</taxon>
    </lineage>
</organism>
<feature type="domain" description="Thioredoxin-like fold" evidence="4">
    <location>
        <begin position="65"/>
        <end position="157"/>
    </location>
</feature>
<gene>
    <name evidence="5" type="ORF">FSP39_022747</name>
</gene>
<sequence>MESATTAVCDFINKVPFYVKASVGAVVAGITIIVVHRKLKTKKRDIPRDAIILHQPWYGPYQMVPFALKVETYLRIMKIPYKLDVSDEKGPKGKYPWIEYNDQVIPDSSFIIKFVNKTFNVDLDKGLNPEQLAVAHGFRKMLEENTYWAIIMNRWYFESTAFKKVGLPWILSPLIPYFKRSLLNTTYNHGIGRHSHDEINEIMKEDLNAVSKFLGKKRFLLGDKPCQADCAVFGQLVQCYWHSFGNISEKTLKGGNVYALTVALDRWVYNGSRKVLAFMGFPGFVEYFARRMVKKATWAHGIGRHTQEEVYGIMREDIGNLSNFLEFPNLCLYCERMKETFWPDWDDCITHGGTREATS</sequence>
<proteinExistence type="inferred from homology"/>
<dbReference type="SUPFAM" id="SSF52833">
    <property type="entry name" value="Thioredoxin-like"/>
    <property type="match status" value="1"/>
</dbReference>
<dbReference type="EMBL" id="VSWD01000011">
    <property type="protein sequence ID" value="KAK3088711.1"/>
    <property type="molecule type" value="Genomic_DNA"/>
</dbReference>
<dbReference type="Pfam" id="PF17171">
    <property type="entry name" value="GST_C_6"/>
    <property type="match status" value="1"/>
</dbReference>
<protein>
    <submittedName>
        <fullName evidence="5">Uncharacterized protein</fullName>
    </submittedName>
</protein>
<dbReference type="Gene3D" id="1.20.1050.10">
    <property type="match status" value="1"/>
</dbReference>
<name>A0AA88XNQ1_PINIB</name>
<evidence type="ECO:0000313" key="5">
    <source>
        <dbReference type="EMBL" id="KAK3088711.1"/>
    </source>
</evidence>
<feature type="domain" description="Metaxin glutathione S-transferase" evidence="3">
    <location>
        <begin position="204"/>
        <end position="246"/>
    </location>
</feature>
<dbReference type="CDD" id="cd03193">
    <property type="entry name" value="GST_C_Metaxin"/>
    <property type="match status" value="1"/>
</dbReference>
<reference evidence="5" key="1">
    <citation type="submission" date="2019-08" db="EMBL/GenBank/DDBJ databases">
        <title>The improved chromosome-level genome for the pearl oyster Pinctada fucata martensii using PacBio sequencing and Hi-C.</title>
        <authorList>
            <person name="Zheng Z."/>
        </authorList>
    </citation>
    <scope>NUCLEOTIDE SEQUENCE</scope>
    <source>
        <strain evidence="5">ZZ-2019</strain>
        <tissue evidence="5">Adductor muscle</tissue>
    </source>
</reference>
<dbReference type="PANTHER" id="PTHR12289:SF41">
    <property type="entry name" value="FAILED AXON CONNECTIONS-RELATED"/>
    <property type="match status" value="1"/>
</dbReference>
<evidence type="ECO:0000259" key="3">
    <source>
        <dbReference type="Pfam" id="PF17171"/>
    </source>
</evidence>
<comment type="caution">
    <text evidence="5">The sequence shown here is derived from an EMBL/GenBank/DDBJ whole genome shotgun (WGS) entry which is preliminary data.</text>
</comment>
<keyword evidence="2" id="KW-1133">Transmembrane helix</keyword>
<dbReference type="GO" id="GO:0005737">
    <property type="term" value="C:cytoplasm"/>
    <property type="evidence" value="ECO:0007669"/>
    <property type="project" value="TreeGrafter"/>
</dbReference>
<comment type="similarity">
    <text evidence="1">Belongs to the FAX family.</text>
</comment>
<keyword evidence="2" id="KW-0472">Membrane</keyword>
<dbReference type="Gene3D" id="3.40.30.10">
    <property type="entry name" value="Glutaredoxin"/>
    <property type="match status" value="1"/>
</dbReference>
<dbReference type="InterPro" id="IPR040079">
    <property type="entry name" value="Glutathione_S-Trfase"/>
</dbReference>
<dbReference type="InterPro" id="IPR050931">
    <property type="entry name" value="Mito_Protein_Transport_Metaxin"/>
</dbReference>
<accession>A0AA88XNQ1</accession>
<evidence type="ECO:0000256" key="1">
    <source>
        <dbReference type="ARBA" id="ARBA00006475"/>
    </source>
</evidence>
<dbReference type="SFLD" id="SFLDG01200">
    <property type="entry name" value="SUF1.1"/>
    <property type="match status" value="1"/>
</dbReference>